<keyword evidence="1" id="KW-0732">Signal</keyword>
<evidence type="ECO:0000256" key="1">
    <source>
        <dbReference type="SAM" id="SignalP"/>
    </source>
</evidence>
<dbReference type="GO" id="GO:0016787">
    <property type="term" value="F:hydrolase activity"/>
    <property type="evidence" value="ECO:0007669"/>
    <property type="project" value="UniProtKB-KW"/>
</dbReference>
<gene>
    <name evidence="3" type="ORF">WCV66_17965</name>
</gene>
<dbReference type="Gene3D" id="3.10.350.10">
    <property type="entry name" value="LysM domain"/>
    <property type="match status" value="1"/>
</dbReference>
<name>A0ABZ2MPM8_9BACI</name>
<sequence length="209" mass="23140">MKKLIFVLALLASLIFAAPAFAYTVEKGDTMSNIARENDLTLQELAKVNPQINNLDLIYVGQHINTNKVNNSPLPSREAISKKTRSNKLSISDDEIDLLARLVRAEAQTESFEGKAAVASVVLNRVESPQFPNSIKKVIYQSGQFQPVSNGEINQPADKESIKAVQAVLSGLRNIAKDSLFFYNPNIATNRWLDSRETTVVIGQHVFKN</sequence>
<dbReference type="Pfam" id="PF01476">
    <property type="entry name" value="LysM"/>
    <property type="match status" value="1"/>
</dbReference>
<dbReference type="InterPro" id="IPR018392">
    <property type="entry name" value="LysM"/>
</dbReference>
<keyword evidence="4" id="KW-1185">Reference proteome</keyword>
<dbReference type="InterPro" id="IPR042047">
    <property type="entry name" value="SleB_dom1"/>
</dbReference>
<dbReference type="CDD" id="cd00118">
    <property type="entry name" value="LysM"/>
    <property type="match status" value="1"/>
</dbReference>
<dbReference type="PROSITE" id="PS51782">
    <property type="entry name" value="LYSM"/>
    <property type="match status" value="1"/>
</dbReference>
<reference evidence="3 4" key="1">
    <citation type="submission" date="2024-02" db="EMBL/GenBank/DDBJ databases">
        <title>Seven novel Bacillus-like species.</title>
        <authorList>
            <person name="Liu G."/>
        </authorList>
    </citation>
    <scope>NUCLEOTIDE SEQUENCE [LARGE SCALE GENOMIC DNA]</scope>
    <source>
        <strain evidence="3 4">FJAT-53654</strain>
    </source>
</reference>
<dbReference type="InterPro" id="IPR036779">
    <property type="entry name" value="LysM_dom_sf"/>
</dbReference>
<dbReference type="RefSeq" id="WP_338786377.1">
    <property type="nucleotide sequence ID" value="NZ_CP147403.1"/>
</dbReference>
<dbReference type="Gene3D" id="6.20.240.60">
    <property type="match status" value="1"/>
</dbReference>
<dbReference type="EMBL" id="CP147403">
    <property type="protein sequence ID" value="WXB87112.1"/>
    <property type="molecule type" value="Genomic_DNA"/>
</dbReference>
<keyword evidence="3" id="KW-0378">Hydrolase</keyword>
<feature type="chain" id="PRO_5046056689" evidence="1">
    <location>
        <begin position="23"/>
        <end position="209"/>
    </location>
</feature>
<dbReference type="Gene3D" id="1.10.10.2520">
    <property type="entry name" value="Cell wall hydrolase SleB, domain 1"/>
    <property type="match status" value="1"/>
</dbReference>
<dbReference type="Pfam" id="PF07486">
    <property type="entry name" value="Hydrolase_2"/>
    <property type="match status" value="1"/>
</dbReference>
<dbReference type="SUPFAM" id="SSF54106">
    <property type="entry name" value="LysM domain"/>
    <property type="match status" value="1"/>
</dbReference>
<evidence type="ECO:0000313" key="3">
    <source>
        <dbReference type="EMBL" id="WXB87112.1"/>
    </source>
</evidence>
<protein>
    <submittedName>
        <fullName evidence="3">Cell wall hydrolase</fullName>
    </submittedName>
</protein>
<proteinExistence type="predicted"/>
<accession>A0ABZ2MPM8</accession>
<feature type="domain" description="LysM" evidence="2">
    <location>
        <begin position="21"/>
        <end position="66"/>
    </location>
</feature>
<evidence type="ECO:0000313" key="4">
    <source>
        <dbReference type="Proteomes" id="UP001368328"/>
    </source>
</evidence>
<dbReference type="InterPro" id="IPR011105">
    <property type="entry name" value="Cell_wall_hydrolase_SleB"/>
</dbReference>
<feature type="signal peptide" evidence="1">
    <location>
        <begin position="1"/>
        <end position="22"/>
    </location>
</feature>
<organism evidence="3 4">
    <name type="scientific">Metabacillus rhizosphaerae</name>
    <dbReference type="NCBI Taxonomy" id="3117747"/>
    <lineage>
        <taxon>Bacteria</taxon>
        <taxon>Bacillati</taxon>
        <taxon>Bacillota</taxon>
        <taxon>Bacilli</taxon>
        <taxon>Bacillales</taxon>
        <taxon>Bacillaceae</taxon>
        <taxon>Metabacillus</taxon>
    </lineage>
</organism>
<evidence type="ECO:0000259" key="2">
    <source>
        <dbReference type="PROSITE" id="PS51782"/>
    </source>
</evidence>
<dbReference type="Proteomes" id="UP001368328">
    <property type="component" value="Chromosome"/>
</dbReference>
<dbReference type="SMART" id="SM00257">
    <property type="entry name" value="LysM"/>
    <property type="match status" value="1"/>
</dbReference>